<dbReference type="CDD" id="cd01335">
    <property type="entry name" value="Radical_SAM"/>
    <property type="match status" value="1"/>
</dbReference>
<evidence type="ECO:0000313" key="6">
    <source>
        <dbReference type="Proteomes" id="UP000295063"/>
    </source>
</evidence>
<evidence type="ECO:0000313" key="5">
    <source>
        <dbReference type="EMBL" id="TCL37421.1"/>
    </source>
</evidence>
<dbReference type="Proteomes" id="UP000295063">
    <property type="component" value="Unassembled WGS sequence"/>
</dbReference>
<evidence type="ECO:0000259" key="4">
    <source>
        <dbReference type="Pfam" id="PF04055"/>
    </source>
</evidence>
<dbReference type="InterPro" id="IPR040086">
    <property type="entry name" value="MJ0683-like"/>
</dbReference>
<sequence>MEFIPAKTILSGYEAGNAWFGKNYNMNIYKGCSHGCIYCDSRSECYKVEDFDRVRAKADALGLLERDLRAKRRRGVIGIGAMSDPYNPFEKDYCLTRGALALINKYRYGVAITTKSDLITRDIDLLQAIKSHSPVLVKVTITAAKDELCQKIEPHAAISTRRFAASKEMAVAGIYAGILLMPVLPFIEDSDANVGEIIRLAAEHKARFIYPAFGVTLRQNQRQWFFDKLDERFPGLKNKYIEQYGNAYECRSPRAKELWQLFQKECALRGILYRMEDIINNYKAGYSNSQLTLF</sequence>
<dbReference type="RefSeq" id="WP_132079975.1">
    <property type="nucleotide sequence ID" value="NZ_SLUI01000006.1"/>
</dbReference>
<comment type="caution">
    <text evidence="5">The sequence shown here is derived from an EMBL/GenBank/DDBJ whole genome shotgun (WGS) entry which is preliminary data.</text>
</comment>
<keyword evidence="6" id="KW-1185">Reference proteome</keyword>
<dbReference type="PANTHER" id="PTHR43432:SF5">
    <property type="entry name" value="ELP3_MIAA_NIFB-LIKE RADICAL SAM CORE DOMAIN-CONTAINING PROTEIN"/>
    <property type="match status" value="1"/>
</dbReference>
<dbReference type="SUPFAM" id="SSF102114">
    <property type="entry name" value="Radical SAM enzymes"/>
    <property type="match status" value="1"/>
</dbReference>
<name>A0A4R1Q0D3_9FIRM</name>
<dbReference type="Gene3D" id="3.80.30.30">
    <property type="match status" value="1"/>
</dbReference>
<dbReference type="InterPro" id="IPR058240">
    <property type="entry name" value="rSAM_sf"/>
</dbReference>
<dbReference type="Pfam" id="PF04055">
    <property type="entry name" value="Radical_SAM"/>
    <property type="match status" value="1"/>
</dbReference>
<dbReference type="GO" id="GO:0016829">
    <property type="term" value="F:lyase activity"/>
    <property type="evidence" value="ECO:0007669"/>
    <property type="project" value="UniProtKB-KW"/>
</dbReference>
<evidence type="ECO:0000256" key="2">
    <source>
        <dbReference type="ARBA" id="ARBA00023004"/>
    </source>
</evidence>
<dbReference type="OrthoDB" id="9785699at2"/>
<gene>
    <name evidence="5" type="ORF">EV210_106290</name>
</gene>
<dbReference type="AlphaFoldDB" id="A0A4R1Q0D3"/>
<reference evidence="5 6" key="1">
    <citation type="submission" date="2019-03" db="EMBL/GenBank/DDBJ databases">
        <title>Genomic Encyclopedia of Type Strains, Phase IV (KMG-IV): sequencing the most valuable type-strain genomes for metagenomic binning, comparative biology and taxonomic classification.</title>
        <authorList>
            <person name="Goeker M."/>
        </authorList>
    </citation>
    <scope>NUCLEOTIDE SEQUENCE [LARGE SCALE GENOMIC DNA]</scope>
    <source>
        <strain evidence="5 6">DSM 15969</strain>
    </source>
</reference>
<dbReference type="EMBL" id="SLUI01000006">
    <property type="protein sequence ID" value="TCL37421.1"/>
    <property type="molecule type" value="Genomic_DNA"/>
</dbReference>
<keyword evidence="2" id="KW-0408">Iron</keyword>
<dbReference type="GO" id="GO:0051536">
    <property type="term" value="F:iron-sulfur cluster binding"/>
    <property type="evidence" value="ECO:0007669"/>
    <property type="project" value="UniProtKB-KW"/>
</dbReference>
<proteinExistence type="predicted"/>
<dbReference type="SFLD" id="SFLDG01084">
    <property type="entry name" value="Uncharacterised_Radical_SAM_Su"/>
    <property type="match status" value="1"/>
</dbReference>
<evidence type="ECO:0000256" key="3">
    <source>
        <dbReference type="ARBA" id="ARBA00023014"/>
    </source>
</evidence>
<organism evidence="5 6">
    <name type="scientific">Anaerospora hongkongensis</name>
    <dbReference type="NCBI Taxonomy" id="244830"/>
    <lineage>
        <taxon>Bacteria</taxon>
        <taxon>Bacillati</taxon>
        <taxon>Bacillota</taxon>
        <taxon>Negativicutes</taxon>
        <taxon>Selenomonadales</taxon>
        <taxon>Sporomusaceae</taxon>
        <taxon>Anaerospora</taxon>
    </lineage>
</organism>
<dbReference type="InterPro" id="IPR007197">
    <property type="entry name" value="rSAM"/>
</dbReference>
<keyword evidence="5" id="KW-0456">Lyase</keyword>
<protein>
    <submittedName>
        <fullName evidence="5">DNA repair photolyase</fullName>
    </submittedName>
</protein>
<feature type="domain" description="Radical SAM core" evidence="4">
    <location>
        <begin position="26"/>
        <end position="191"/>
    </location>
</feature>
<keyword evidence="1" id="KW-0479">Metal-binding</keyword>
<dbReference type="PANTHER" id="PTHR43432">
    <property type="entry name" value="SLR0285 PROTEIN"/>
    <property type="match status" value="1"/>
</dbReference>
<accession>A0A4R1Q0D3</accession>
<dbReference type="SFLD" id="SFLDS00029">
    <property type="entry name" value="Radical_SAM"/>
    <property type="match status" value="1"/>
</dbReference>
<evidence type="ECO:0000256" key="1">
    <source>
        <dbReference type="ARBA" id="ARBA00022723"/>
    </source>
</evidence>
<dbReference type="GO" id="GO:0046872">
    <property type="term" value="F:metal ion binding"/>
    <property type="evidence" value="ECO:0007669"/>
    <property type="project" value="UniProtKB-KW"/>
</dbReference>
<keyword evidence="3" id="KW-0411">Iron-sulfur</keyword>